<dbReference type="InterPro" id="IPR000048">
    <property type="entry name" value="IQ_motif_EF-hand-BS"/>
</dbReference>
<feature type="region of interest" description="Disordered" evidence="2">
    <location>
        <begin position="1560"/>
        <end position="1581"/>
    </location>
</feature>
<keyword evidence="5" id="KW-1185">Reference proteome</keyword>
<dbReference type="InterPro" id="IPR011992">
    <property type="entry name" value="EF-hand-dom_pair"/>
</dbReference>
<feature type="region of interest" description="Disordered" evidence="2">
    <location>
        <begin position="1201"/>
        <end position="1221"/>
    </location>
</feature>
<gene>
    <name evidence="4" type="ORF">FCC1311_052122</name>
</gene>
<accession>A0A2R5GL35</accession>
<proteinExistence type="predicted"/>
<feature type="compositionally biased region" description="Low complexity" evidence="2">
    <location>
        <begin position="597"/>
        <end position="612"/>
    </location>
</feature>
<feature type="compositionally biased region" description="Gly residues" evidence="2">
    <location>
        <begin position="1662"/>
        <end position="1672"/>
    </location>
</feature>
<sequence length="1704" mass="190888">THEVRPEVVTKMAQVKELALAAAADANKEANAAVSGVKCRWTQIAPHGDHLVCDNVTLNRFSKACGYHTQRCQMKHPGESVKLHEANELGLCRSHYTVIKGRPPDATRADWNYIGGLLVPPGVRSLRQEKQELRVHSLRPDEDRLEHSEWEGIAERAQSRRNAKFQLLPERERKRIRAPNPLLQMAKRFQPLRASRDFAARVKDDFDEFTRKHKTMQLAVAHMHEQRKALRRVLFGHEFATRIQRAFRGFSHRNRAASLRRAVVTQIRWAAAITIQKTVRRVQARAHVIKFRSAQRKATALLQRVARGHITRREMRRMRAARTIQRVYRGFATRLITVARKVVAEFRAMKADAVWANLLIVRYLKRYIARWRAYKVREHEKYVHACATQIQRAARAKIYRNRIRDIKIEIRRTNRAASIIQYRVKSFLCFRRSLVKEVIDESGIVLIQAAWRGFRVRIQANMEREAVEKAWRWLGDARPRTSYERYLPRTNYGNPVLTNGATRFWMDRDAVRMQDLLAGIRRGPPPSLRRRLKQSRRSSVTSSSSSSSSSSSLTSSSPSPSSCLSSNQEEKESDGVDAKKEAFRKEEEEEDPRSRTPDTSPSSSPRSESGEGQQAHLWSKLPFVEFDPGKTGRIRRYEFAKGLRQMMYQMPDSQIDLVVKRWARNDGSVNYVNFLRYVRQETSACEKHRAWACPTCVSYGPCLKCDCRRYKAGAHGGSGRAVCSCGHYVAMHSMIPRIHTGRTPGSESEALSKAELKRMLAPPAPAELPRTVQGTRLAPSQFRMHFAQHDLGVRAQTAAAGSSRLRGAARSMKSALRAQTPIEVLPAVNMSKRRATTAFQRLGERIIGDIAKESEQIVRELKQDGAWNNSVNPRDSFPGTARPQTSHRVPGVGEIERLEARPRPGTSADAASSAGAANDRFDGPRPSTTRLSSRRRRGSRRVAAAMAQNPLPTPVLDPKAAAYQEDQAKLEKAAIRAETCGPEALGSLLLQSAARPHTAAHVVRPWTREGRAMPDHLQNGVSPAYVKRVVRAESRRRELREELAKDELWSCPDDFARGFHVADPVPLIVNDNLRMETKTAPLYVDMLLALSSRSCGLLEDWPAFVAYVFQSFAFIDRHWRKLVYDIRTGTLNKLLPVSARMRAQVESQLEADPARAEMLDAALEQLGFYKSNSGPSGVPSGVPSSIAGVAGAAGAAGAAGKRRRAVTAGGVEGEAAGTRKRRASVTLPLTVTPDRSTPESLLRSGNVDAFKAKIESDPHTQSLELDTLPEKERKALVEAIAVKDVYDLKRAPRMRPSLVHKHNERDIRKYSCTFPGCGQAFMTDRDAEAHVQQEHVGKFRLANGEHAVDHRLHAYWPRVAPWIPKSSKGVLQARAAAGIKALNDAGEEKRLADQEVRAYYPFCCSRQGCSERFHTKKELHAHEQTVHARPEQLKALVGEVPARSWIDLQGSLFHVPPSALPAGIRLPCCSKHWAMAQPRCEECVEVIARGVPVSPLHFFNSAVLHGELPLSGHTKTVVHVWNPRRGREHLGRVVALFSDRFERRFLAYRRFLLVGARDDASSSVTGRGRGSSEAGAEEAQEVAIEHDRTHVVELHHVRGTSIVLETTRRDFVKMKIDQELPQLPVLSQFPASRCEIEPGVFFTPPPDPEGDEERENVDAPLPGGGGGGGEIGGVASSGFEPLVKRIRDVVVDRSGLFDRSKADF</sequence>
<feature type="non-terminal residue" evidence="4">
    <location>
        <position position="1"/>
    </location>
</feature>
<name>A0A2R5GL35_9STRA</name>
<feature type="domain" description="C2H2-type" evidence="3">
    <location>
        <begin position="1310"/>
        <end position="1340"/>
    </location>
</feature>
<dbReference type="InterPro" id="IPR013087">
    <property type="entry name" value="Znf_C2H2_type"/>
</dbReference>
<dbReference type="Pfam" id="PF03321">
    <property type="entry name" value="GH3"/>
    <property type="match status" value="1"/>
</dbReference>
<dbReference type="InParanoid" id="A0A2R5GL35"/>
<dbReference type="GO" id="GO:0008270">
    <property type="term" value="F:zinc ion binding"/>
    <property type="evidence" value="ECO:0007669"/>
    <property type="project" value="UniProtKB-KW"/>
</dbReference>
<dbReference type="Proteomes" id="UP000241890">
    <property type="component" value="Unassembled WGS sequence"/>
</dbReference>
<evidence type="ECO:0000313" key="5">
    <source>
        <dbReference type="Proteomes" id="UP000241890"/>
    </source>
</evidence>
<keyword evidence="1" id="KW-0862">Zinc</keyword>
<evidence type="ECO:0000256" key="1">
    <source>
        <dbReference type="PROSITE-ProRule" id="PRU00042"/>
    </source>
</evidence>
<feature type="region of interest" description="Disordered" evidence="2">
    <location>
        <begin position="867"/>
        <end position="944"/>
    </location>
</feature>
<keyword evidence="1" id="KW-0863">Zinc-finger</keyword>
<comment type="caution">
    <text evidence="4">The sequence shown here is derived from an EMBL/GenBank/DDBJ whole genome shotgun (WGS) entry which is preliminary data.</text>
</comment>
<evidence type="ECO:0000259" key="3">
    <source>
        <dbReference type="PROSITE" id="PS50157"/>
    </source>
</evidence>
<dbReference type="SUPFAM" id="SSF47473">
    <property type="entry name" value="EF-hand"/>
    <property type="match status" value="1"/>
</dbReference>
<dbReference type="Pfam" id="PF00612">
    <property type="entry name" value="IQ"/>
    <property type="match status" value="2"/>
</dbReference>
<dbReference type="PROSITE" id="PS50157">
    <property type="entry name" value="ZINC_FINGER_C2H2_2"/>
    <property type="match status" value="2"/>
</dbReference>
<evidence type="ECO:0000256" key="2">
    <source>
        <dbReference type="SAM" id="MobiDB-lite"/>
    </source>
</evidence>
<feature type="compositionally biased region" description="Basic and acidic residues" evidence="2">
    <location>
        <begin position="568"/>
        <end position="596"/>
    </location>
</feature>
<organism evidence="4 5">
    <name type="scientific">Hondaea fermentalgiana</name>
    <dbReference type="NCBI Taxonomy" id="2315210"/>
    <lineage>
        <taxon>Eukaryota</taxon>
        <taxon>Sar</taxon>
        <taxon>Stramenopiles</taxon>
        <taxon>Bigyra</taxon>
        <taxon>Labyrinthulomycetes</taxon>
        <taxon>Thraustochytrida</taxon>
        <taxon>Thraustochytriidae</taxon>
        <taxon>Hondaea</taxon>
    </lineage>
</organism>
<dbReference type="Gene3D" id="1.10.238.10">
    <property type="entry name" value="EF-hand"/>
    <property type="match status" value="1"/>
</dbReference>
<evidence type="ECO:0000313" key="4">
    <source>
        <dbReference type="EMBL" id="GBG28991.1"/>
    </source>
</evidence>
<keyword evidence="1" id="KW-0479">Metal-binding</keyword>
<dbReference type="OrthoDB" id="188021at2759"/>
<dbReference type="PROSITE" id="PS50096">
    <property type="entry name" value="IQ"/>
    <property type="match status" value="3"/>
</dbReference>
<dbReference type="Gene3D" id="1.20.5.190">
    <property type="match status" value="2"/>
</dbReference>
<feature type="region of interest" description="Disordered" evidence="2">
    <location>
        <begin position="1645"/>
        <end position="1675"/>
    </location>
</feature>
<dbReference type="SMART" id="SM00015">
    <property type="entry name" value="IQ"/>
    <property type="match status" value="6"/>
</dbReference>
<feature type="region of interest" description="Disordered" evidence="2">
    <location>
        <begin position="517"/>
        <end position="615"/>
    </location>
</feature>
<feature type="domain" description="C2H2-type" evidence="3">
    <location>
        <begin position="1402"/>
        <end position="1432"/>
    </location>
</feature>
<feature type="compositionally biased region" description="Low complexity" evidence="2">
    <location>
        <begin position="537"/>
        <end position="566"/>
    </location>
</feature>
<feature type="compositionally biased region" description="Low complexity" evidence="2">
    <location>
        <begin position="1561"/>
        <end position="1574"/>
    </location>
</feature>
<dbReference type="SMART" id="SM00355">
    <property type="entry name" value="ZnF_C2H2"/>
    <property type="match status" value="2"/>
</dbReference>
<feature type="compositionally biased region" description="Low complexity" evidence="2">
    <location>
        <begin position="907"/>
        <end position="917"/>
    </location>
</feature>
<dbReference type="PROSITE" id="PS00028">
    <property type="entry name" value="ZINC_FINGER_C2H2_1"/>
    <property type="match status" value="2"/>
</dbReference>
<protein>
    <submittedName>
        <fullName evidence="4">Abnormal spindle-like microcephaly-associated protein-like</fullName>
    </submittedName>
</protein>
<reference evidence="4 5" key="1">
    <citation type="submission" date="2017-12" db="EMBL/GenBank/DDBJ databases">
        <title>Sequencing, de novo assembly and annotation of complete genome of a new Thraustochytrid species, strain FCC1311.</title>
        <authorList>
            <person name="Sedici K."/>
            <person name="Godart F."/>
            <person name="Aiese Cigliano R."/>
            <person name="Sanseverino W."/>
            <person name="Barakat M."/>
            <person name="Ortet P."/>
            <person name="Marechal E."/>
            <person name="Cagnac O."/>
            <person name="Amato A."/>
        </authorList>
    </citation>
    <scope>NUCLEOTIDE SEQUENCE [LARGE SCALE GENOMIC DNA]</scope>
</reference>
<feature type="compositionally biased region" description="Low complexity" evidence="2">
    <location>
        <begin position="1206"/>
        <end position="1216"/>
    </location>
</feature>
<dbReference type="EMBL" id="BEYU01000052">
    <property type="protein sequence ID" value="GBG28991.1"/>
    <property type="molecule type" value="Genomic_DNA"/>
</dbReference>